<dbReference type="AlphaFoldDB" id="A0A1F6FFM4"/>
<protein>
    <submittedName>
        <fullName evidence="1">Uncharacterized protein</fullName>
    </submittedName>
</protein>
<evidence type="ECO:0000313" key="2">
    <source>
        <dbReference type="Proteomes" id="UP000177325"/>
    </source>
</evidence>
<dbReference type="STRING" id="1798525.A3G90_01070"/>
<reference evidence="1 2" key="1">
    <citation type="journal article" date="2016" name="Nat. Commun.">
        <title>Thousands of microbial genomes shed light on interconnected biogeochemical processes in an aquifer system.</title>
        <authorList>
            <person name="Anantharaman K."/>
            <person name="Brown C.T."/>
            <person name="Hug L.A."/>
            <person name="Sharon I."/>
            <person name="Castelle C.J."/>
            <person name="Probst A.J."/>
            <person name="Thomas B.C."/>
            <person name="Singh A."/>
            <person name="Wilkins M.J."/>
            <person name="Karaoz U."/>
            <person name="Brodie E.L."/>
            <person name="Williams K.H."/>
            <person name="Hubbard S.S."/>
            <person name="Banfield J.F."/>
        </authorList>
    </citation>
    <scope>NUCLEOTIDE SEQUENCE [LARGE SCALE GENOMIC DNA]</scope>
</reference>
<evidence type="ECO:0000313" key="1">
    <source>
        <dbReference type="EMBL" id="OGG84662.1"/>
    </source>
</evidence>
<sequence length="92" mass="10482">MLQATRTESVPSAEVYFLPQAHLAKAKALLIELQLQNRQELGLARLMAYHQELDSAIKHFPTYVHGQHILPELKSRRLAFACSIERRQAFAA</sequence>
<gene>
    <name evidence="1" type="ORF">A3G90_01070</name>
</gene>
<accession>A0A1F6FFM4</accession>
<dbReference type="Proteomes" id="UP000177325">
    <property type="component" value="Unassembled WGS sequence"/>
</dbReference>
<dbReference type="EMBL" id="MFMM01000001">
    <property type="protein sequence ID" value="OGG84662.1"/>
    <property type="molecule type" value="Genomic_DNA"/>
</dbReference>
<proteinExistence type="predicted"/>
<organism evidence="1 2">
    <name type="scientific">Candidatus Kaiserbacteria bacterium RIFCSPLOWO2_12_FULL_45_26</name>
    <dbReference type="NCBI Taxonomy" id="1798525"/>
    <lineage>
        <taxon>Bacteria</taxon>
        <taxon>Candidatus Kaiseribacteriota</taxon>
    </lineage>
</organism>
<name>A0A1F6FFM4_9BACT</name>
<comment type="caution">
    <text evidence="1">The sequence shown here is derived from an EMBL/GenBank/DDBJ whole genome shotgun (WGS) entry which is preliminary data.</text>
</comment>